<organism evidence="2 3">
    <name type="scientific">Porites evermanni</name>
    <dbReference type="NCBI Taxonomy" id="104178"/>
    <lineage>
        <taxon>Eukaryota</taxon>
        <taxon>Metazoa</taxon>
        <taxon>Cnidaria</taxon>
        <taxon>Anthozoa</taxon>
        <taxon>Hexacorallia</taxon>
        <taxon>Scleractinia</taxon>
        <taxon>Fungiina</taxon>
        <taxon>Poritidae</taxon>
        <taxon>Porites</taxon>
    </lineage>
</organism>
<dbReference type="Proteomes" id="UP001159427">
    <property type="component" value="Unassembled WGS sequence"/>
</dbReference>
<proteinExistence type="predicted"/>
<evidence type="ECO:0000313" key="2">
    <source>
        <dbReference type="EMBL" id="CAH3016700.1"/>
    </source>
</evidence>
<dbReference type="PANTHER" id="PTHR33050">
    <property type="entry name" value="REVERSE TRANSCRIPTASE DOMAIN-CONTAINING PROTEIN"/>
    <property type="match status" value="1"/>
</dbReference>
<gene>
    <name evidence="2" type="ORF">PEVE_00031900</name>
</gene>
<evidence type="ECO:0000256" key="1">
    <source>
        <dbReference type="SAM" id="MobiDB-lite"/>
    </source>
</evidence>
<feature type="region of interest" description="Disordered" evidence="1">
    <location>
        <begin position="140"/>
        <end position="170"/>
    </location>
</feature>
<dbReference type="PANTHER" id="PTHR33050:SF7">
    <property type="entry name" value="RIBONUCLEASE H"/>
    <property type="match status" value="1"/>
</dbReference>
<accession>A0ABN8LMQ0</accession>
<name>A0ABN8LMQ0_9CNID</name>
<sequence length="513" mass="56828">MPSDADLARSISELKDEFRSGLSSLKRELAQEHDAALKKLKTATASVPKFKKKGNEKQFLLNSEVLEHVHSASTALQASSPQVEKALEELKEGEKKLSHRNKLILIANSSEEGWEVVNEYQRRDLADDSDDYKRIRQAEVRTSQKRRRAQLAKKSSSLRPQKPSTPPVPSLSYVVSGYGTPVSPSYPAVSLPGSNFSNPFGAVNWPKAHRGSRVGSCLACGSFGHFRNQDVGALGRSSTIVVAGRLKSHIQFWRSIAASQFILDVIEHGYRIPFHSTPPVSFSSNNKVKTDLVRSGFVPNLEKSVWVPTSVLDWLGFTIDLFQGLLFVPGIKLKRVVSDIDSLLEANCCTARELSALAGDINSFKLAVGNVTTLMTKFIHMSIVLQPSWDSRFPLSDSVKEELFFWKENVRCLNGRPIGCHFSCSLSIVYSDANVFAGPMWAERNDVKAPSLRCLAEKLPELVLGCRADSTTLTYLNGFKRWRALGQQISRGRRAACYTGLCFFIPAQCSPGF</sequence>
<dbReference type="InterPro" id="IPR052055">
    <property type="entry name" value="Hepadnavirus_pol/RT"/>
</dbReference>
<comment type="caution">
    <text evidence="2">The sequence shown here is derived from an EMBL/GenBank/DDBJ whole genome shotgun (WGS) entry which is preliminary data.</text>
</comment>
<dbReference type="EMBL" id="CALNXI010000046">
    <property type="protein sequence ID" value="CAH3016700.1"/>
    <property type="molecule type" value="Genomic_DNA"/>
</dbReference>
<protein>
    <submittedName>
        <fullName evidence="2">Uncharacterized protein</fullName>
    </submittedName>
</protein>
<evidence type="ECO:0000313" key="3">
    <source>
        <dbReference type="Proteomes" id="UP001159427"/>
    </source>
</evidence>
<keyword evidence="3" id="KW-1185">Reference proteome</keyword>
<reference evidence="2 3" key="1">
    <citation type="submission" date="2022-05" db="EMBL/GenBank/DDBJ databases">
        <authorList>
            <consortium name="Genoscope - CEA"/>
            <person name="William W."/>
        </authorList>
    </citation>
    <scope>NUCLEOTIDE SEQUENCE [LARGE SCALE GENOMIC DNA]</scope>
</reference>